<sequence>MGPAGNIDTLRDRIESSEEISSDDRDVLIEFSDELFLRSVDYSDHRHEKLLRHCTRMAEQVGDLASALEERDDAEGLVRWINRTYDNEETNRDYRVALRIFGKHVTEGDEPPESLSWISGQTSRSYNPKPDPRDMLHWEDHILPMIESCHNNRDKAMIAVAWDSGARSGEFRELRIGDVTDHDHGLQITVDGKTGQRTVTLIPSVPYLNRWLQDHPGGAGDDPLWSKLHEVDSLSFRMFKKALEAAADRADVDRPVTLTNFRKSSASHLASQGMNQAHIEEHHGWTRGSKVAARYVSVFGGAADNELAKIHGIDVSEDEPDPIAPVPCPRCDRDTPRDEEFCVWCGQAIEPGAVEQLKTDQRKVQRIILGIAKDDPSLLEDVEEREKIISVIEDDPALQEQAQAFVDELGIDLEIEDI</sequence>
<dbReference type="RefSeq" id="WP_425494328.1">
    <property type="nucleotide sequence ID" value="NZ_JAOPKA010000015.1"/>
</dbReference>
<protein>
    <submittedName>
        <fullName evidence="3">Site-specific integrase</fullName>
    </submittedName>
</protein>
<gene>
    <name evidence="3" type="ORF">OB960_18750</name>
</gene>
<dbReference type="InterPro" id="IPR002104">
    <property type="entry name" value="Integrase_catalytic"/>
</dbReference>
<comment type="caution">
    <text evidence="3">The sequence shown here is derived from an EMBL/GenBank/DDBJ whole genome shotgun (WGS) entry which is preliminary data.</text>
</comment>
<dbReference type="GO" id="GO:0006310">
    <property type="term" value="P:DNA recombination"/>
    <property type="evidence" value="ECO:0007669"/>
    <property type="project" value="UniProtKB-KW"/>
</dbReference>
<dbReference type="SUPFAM" id="SSF56349">
    <property type="entry name" value="DNA breaking-rejoining enzymes"/>
    <property type="match status" value="1"/>
</dbReference>
<dbReference type="Pfam" id="PF00589">
    <property type="entry name" value="Phage_integrase"/>
    <property type="match status" value="1"/>
</dbReference>
<dbReference type="AlphaFoldDB" id="A0AAP2Z3L9"/>
<dbReference type="GO" id="GO:0015074">
    <property type="term" value="P:DNA integration"/>
    <property type="evidence" value="ECO:0007669"/>
    <property type="project" value="InterPro"/>
</dbReference>
<dbReference type="Gene3D" id="1.10.443.10">
    <property type="entry name" value="Intergrase catalytic core"/>
    <property type="match status" value="1"/>
</dbReference>
<reference evidence="3" key="1">
    <citation type="submission" date="2022-09" db="EMBL/GenBank/DDBJ databases">
        <title>Enrichment on poylsaccharides allowed isolation of novel metabolic and taxonomic groups of Haloarchaea.</title>
        <authorList>
            <person name="Sorokin D.Y."/>
            <person name="Elcheninov A.G."/>
            <person name="Khizhniak T.V."/>
            <person name="Kolganova T.V."/>
            <person name="Kublanov I.V."/>
        </authorList>
    </citation>
    <scope>NUCLEOTIDE SEQUENCE</scope>
    <source>
        <strain evidence="3">AArc-xg1-1</strain>
    </source>
</reference>
<dbReference type="Proteomes" id="UP001321018">
    <property type="component" value="Unassembled WGS sequence"/>
</dbReference>
<evidence type="ECO:0000313" key="3">
    <source>
        <dbReference type="EMBL" id="MCU4743429.1"/>
    </source>
</evidence>
<dbReference type="EMBL" id="JAOPKA010000015">
    <property type="protein sequence ID" value="MCU4743429.1"/>
    <property type="molecule type" value="Genomic_DNA"/>
</dbReference>
<evidence type="ECO:0000313" key="4">
    <source>
        <dbReference type="Proteomes" id="UP001321018"/>
    </source>
</evidence>
<dbReference type="InterPro" id="IPR013762">
    <property type="entry name" value="Integrase-like_cat_sf"/>
</dbReference>
<feature type="domain" description="Tyr recombinase" evidence="2">
    <location>
        <begin position="128"/>
        <end position="312"/>
    </location>
</feature>
<evidence type="ECO:0000256" key="1">
    <source>
        <dbReference type="ARBA" id="ARBA00023172"/>
    </source>
</evidence>
<organism evidence="3 4">
    <name type="scientific">Natronoglomus mannanivorans</name>
    <dbReference type="NCBI Taxonomy" id="2979990"/>
    <lineage>
        <taxon>Archaea</taxon>
        <taxon>Methanobacteriati</taxon>
        <taxon>Methanobacteriota</taxon>
        <taxon>Stenosarchaea group</taxon>
        <taxon>Halobacteria</taxon>
        <taxon>Halobacteriales</taxon>
        <taxon>Natrialbaceae</taxon>
        <taxon>Natronoglomus</taxon>
    </lineage>
</organism>
<name>A0AAP2Z3L9_9EURY</name>
<dbReference type="GO" id="GO:0003677">
    <property type="term" value="F:DNA binding"/>
    <property type="evidence" value="ECO:0007669"/>
    <property type="project" value="InterPro"/>
</dbReference>
<dbReference type="PROSITE" id="PS51898">
    <property type="entry name" value="TYR_RECOMBINASE"/>
    <property type="match status" value="1"/>
</dbReference>
<accession>A0AAP2Z3L9</accession>
<keyword evidence="1" id="KW-0233">DNA recombination</keyword>
<dbReference type="CDD" id="cd00397">
    <property type="entry name" value="DNA_BRE_C"/>
    <property type="match status" value="1"/>
</dbReference>
<proteinExistence type="predicted"/>
<dbReference type="InterPro" id="IPR011010">
    <property type="entry name" value="DNA_brk_join_enz"/>
</dbReference>
<evidence type="ECO:0000259" key="2">
    <source>
        <dbReference type="PROSITE" id="PS51898"/>
    </source>
</evidence>